<name>G3GWF8_CRIGR</name>
<organism evidence="1 2">
    <name type="scientific">Cricetulus griseus</name>
    <name type="common">Chinese hamster</name>
    <name type="synonym">Cricetulus barabensis griseus</name>
    <dbReference type="NCBI Taxonomy" id="10029"/>
    <lineage>
        <taxon>Eukaryota</taxon>
        <taxon>Metazoa</taxon>
        <taxon>Chordata</taxon>
        <taxon>Craniata</taxon>
        <taxon>Vertebrata</taxon>
        <taxon>Euteleostomi</taxon>
        <taxon>Mammalia</taxon>
        <taxon>Eutheria</taxon>
        <taxon>Euarchontoglires</taxon>
        <taxon>Glires</taxon>
        <taxon>Rodentia</taxon>
        <taxon>Myomorpha</taxon>
        <taxon>Muroidea</taxon>
        <taxon>Cricetidae</taxon>
        <taxon>Cricetinae</taxon>
        <taxon>Cricetulus</taxon>
    </lineage>
</organism>
<dbReference type="EMBL" id="JH000051">
    <property type="protein sequence ID" value="EGV93346.1"/>
    <property type="molecule type" value="Genomic_DNA"/>
</dbReference>
<evidence type="ECO:0000313" key="2">
    <source>
        <dbReference type="Proteomes" id="UP000001075"/>
    </source>
</evidence>
<gene>
    <name evidence="1" type="ORF">I79_002080</name>
</gene>
<dbReference type="AlphaFoldDB" id="G3GWF8"/>
<proteinExistence type="predicted"/>
<protein>
    <submittedName>
        <fullName evidence="1">Uncharacterized protein</fullName>
    </submittedName>
</protein>
<evidence type="ECO:0000313" key="1">
    <source>
        <dbReference type="EMBL" id="EGV93346.1"/>
    </source>
</evidence>
<accession>G3GWF8</accession>
<dbReference type="Proteomes" id="UP000001075">
    <property type="component" value="Unassembled WGS sequence"/>
</dbReference>
<sequence length="70" mass="7606">MAQGAIDIEHFSEESEEFSGAYHPELCLTAWYSGDFPGNFCGRYLALCLGHTLRLTAPAGLAQALLLKVC</sequence>
<reference evidence="2" key="1">
    <citation type="journal article" date="2011" name="Nat. Biotechnol.">
        <title>The genomic sequence of the Chinese hamster ovary (CHO)-K1 cell line.</title>
        <authorList>
            <person name="Xu X."/>
            <person name="Nagarajan H."/>
            <person name="Lewis N.E."/>
            <person name="Pan S."/>
            <person name="Cai Z."/>
            <person name="Liu X."/>
            <person name="Chen W."/>
            <person name="Xie M."/>
            <person name="Wang W."/>
            <person name="Hammond S."/>
            <person name="Andersen M.R."/>
            <person name="Neff N."/>
            <person name="Passarelli B."/>
            <person name="Koh W."/>
            <person name="Fan H.C."/>
            <person name="Wang J."/>
            <person name="Gui Y."/>
            <person name="Lee K.H."/>
            <person name="Betenbaugh M.J."/>
            <person name="Quake S.R."/>
            <person name="Famili I."/>
            <person name="Palsson B.O."/>
            <person name="Wang J."/>
        </authorList>
    </citation>
    <scope>NUCLEOTIDE SEQUENCE [LARGE SCALE GENOMIC DNA]</scope>
    <source>
        <strain evidence="2">CHO K1 cell line</strain>
    </source>
</reference>
<dbReference type="InParanoid" id="G3GWF8"/>